<name>A0A2W5K8G6_9ACTN</name>
<sequence length="543" mass="59620">MDNRTPLLEVKDLNIAFGSGKNPIPTVHDANFQIYPGETVAIVGESGSGKSTTARAIIDLLPATGHVTSGSIVFQGEELVGASDKQMSAIRGRKIGLVPQDPMTNLNPVWTIGQQITEALAANHIAKGKAAKARACELLAEAGMPEPEKHFNQYPHEFSGGMCQRALIAIGLHARPALLIADEPTSALDVTVQKQILDHLEGLIENLDTAVLLITHDLGLAAERATRVIVMQHGHIVEQGPSREILTNPQHPYTKKLIAAAPSLAAQRSETRHHKSSDSGLTLLQVKGVTKRFLLPSSRPWKKEYFTAVNNVDLSIKQMHTTAIVGESGSGKSTLAKMMLGLLDPTEGEVTYEGKPIRKMRRDAELNFRKRVQPVFQNPYGTLDPMWSVFNIIEEPLKVHHLGDKKTRARRVSEIMDRVALPQSMLRRYPMELSGGQQQRIAIARALVLEPELIICDEAVSALDVLVQAQILELLNELQRDLGLTYVFITHDLAVVKQIADDVVVMRNGAIVERGETDELFAHPQQEYTQRLLDAIPGAKILG</sequence>
<dbReference type="PROSITE" id="PS00211">
    <property type="entry name" value="ABC_TRANSPORTER_1"/>
    <property type="match status" value="2"/>
</dbReference>
<evidence type="ECO:0000256" key="3">
    <source>
        <dbReference type="ARBA" id="ARBA00022741"/>
    </source>
</evidence>
<dbReference type="GO" id="GO:0055085">
    <property type="term" value="P:transmembrane transport"/>
    <property type="evidence" value="ECO:0007669"/>
    <property type="project" value="UniProtKB-ARBA"/>
</dbReference>
<keyword evidence="3" id="KW-0547">Nucleotide-binding</keyword>
<proteinExistence type="inferred from homology"/>
<dbReference type="GO" id="GO:0005524">
    <property type="term" value="F:ATP binding"/>
    <property type="evidence" value="ECO:0007669"/>
    <property type="project" value="UniProtKB-KW"/>
</dbReference>
<dbReference type="PANTHER" id="PTHR43776">
    <property type="entry name" value="TRANSPORT ATP-BINDING PROTEIN"/>
    <property type="match status" value="1"/>
</dbReference>
<evidence type="ECO:0000313" key="7">
    <source>
        <dbReference type="Proteomes" id="UP000248606"/>
    </source>
</evidence>
<dbReference type="Proteomes" id="UP000248606">
    <property type="component" value="Unassembled WGS sequence"/>
</dbReference>
<organism evidence="6 7">
    <name type="scientific">Lawsonella clevelandensis</name>
    <dbReference type="NCBI Taxonomy" id="1528099"/>
    <lineage>
        <taxon>Bacteria</taxon>
        <taxon>Bacillati</taxon>
        <taxon>Actinomycetota</taxon>
        <taxon>Actinomycetes</taxon>
        <taxon>Mycobacteriales</taxon>
        <taxon>Lawsonellaceae</taxon>
        <taxon>Lawsonella</taxon>
    </lineage>
</organism>
<keyword evidence="4 6" id="KW-0067">ATP-binding</keyword>
<keyword evidence="2" id="KW-0813">Transport</keyword>
<evidence type="ECO:0000256" key="1">
    <source>
        <dbReference type="ARBA" id="ARBA00005417"/>
    </source>
</evidence>
<dbReference type="FunFam" id="3.40.50.300:FF:000016">
    <property type="entry name" value="Oligopeptide ABC transporter ATP-binding component"/>
    <property type="match status" value="1"/>
</dbReference>
<dbReference type="InterPro" id="IPR050319">
    <property type="entry name" value="ABC_transp_ATP-bind"/>
</dbReference>
<dbReference type="Pfam" id="PF00005">
    <property type="entry name" value="ABC_tran"/>
    <property type="match status" value="2"/>
</dbReference>
<dbReference type="InterPro" id="IPR003593">
    <property type="entry name" value="AAA+_ATPase"/>
</dbReference>
<feature type="domain" description="ABC transporter" evidence="5">
    <location>
        <begin position="10"/>
        <end position="258"/>
    </location>
</feature>
<accession>A0A2W5K8G6</accession>
<dbReference type="InterPro" id="IPR027417">
    <property type="entry name" value="P-loop_NTPase"/>
</dbReference>
<evidence type="ECO:0000256" key="2">
    <source>
        <dbReference type="ARBA" id="ARBA00022448"/>
    </source>
</evidence>
<dbReference type="CDD" id="cd03257">
    <property type="entry name" value="ABC_NikE_OppD_transporters"/>
    <property type="match status" value="2"/>
</dbReference>
<dbReference type="InterPro" id="IPR003439">
    <property type="entry name" value="ABC_transporter-like_ATP-bd"/>
</dbReference>
<dbReference type="GO" id="GO:0016887">
    <property type="term" value="F:ATP hydrolysis activity"/>
    <property type="evidence" value="ECO:0007669"/>
    <property type="project" value="InterPro"/>
</dbReference>
<comment type="similarity">
    <text evidence="1">Belongs to the ABC transporter superfamily.</text>
</comment>
<reference evidence="6 7" key="1">
    <citation type="submission" date="2017-08" db="EMBL/GenBank/DDBJ databases">
        <title>Infants hospitalized years apart are colonized by the same room-sourced microbial strains.</title>
        <authorList>
            <person name="Brooks B."/>
            <person name="Olm M.R."/>
            <person name="Firek B.A."/>
            <person name="Baker R."/>
            <person name="Thomas B.C."/>
            <person name="Morowitz M.J."/>
            <person name="Banfield J.F."/>
        </authorList>
    </citation>
    <scope>NUCLEOTIDE SEQUENCE [LARGE SCALE GENOMIC DNA]</scope>
    <source>
        <strain evidence="6">S2_006_000_R1_57</strain>
    </source>
</reference>
<gene>
    <name evidence="6" type="ORF">DI579_05215</name>
</gene>
<evidence type="ECO:0000313" key="6">
    <source>
        <dbReference type="EMBL" id="PZP88762.1"/>
    </source>
</evidence>
<dbReference type="SMART" id="SM00382">
    <property type="entry name" value="AAA"/>
    <property type="match status" value="2"/>
</dbReference>
<feature type="domain" description="ABC transporter" evidence="5">
    <location>
        <begin position="284"/>
        <end position="533"/>
    </location>
</feature>
<dbReference type="Gene3D" id="3.40.50.300">
    <property type="entry name" value="P-loop containing nucleotide triphosphate hydrolases"/>
    <property type="match status" value="2"/>
</dbReference>
<dbReference type="InterPro" id="IPR013563">
    <property type="entry name" value="Oligopep_ABC_C"/>
</dbReference>
<evidence type="ECO:0000256" key="4">
    <source>
        <dbReference type="ARBA" id="ARBA00022840"/>
    </source>
</evidence>
<dbReference type="AlphaFoldDB" id="A0A2W5K8G6"/>
<dbReference type="PROSITE" id="PS50893">
    <property type="entry name" value="ABC_TRANSPORTER_2"/>
    <property type="match status" value="2"/>
</dbReference>
<dbReference type="RefSeq" id="WP_303678839.1">
    <property type="nucleotide sequence ID" value="NZ_JBHWSZ010000051.1"/>
</dbReference>
<dbReference type="GO" id="GO:0015833">
    <property type="term" value="P:peptide transport"/>
    <property type="evidence" value="ECO:0007669"/>
    <property type="project" value="InterPro"/>
</dbReference>
<dbReference type="PANTHER" id="PTHR43776:SF8">
    <property type="entry name" value="ABC TRANSPORTER, ATP-BINDING PROTEIN"/>
    <property type="match status" value="1"/>
</dbReference>
<dbReference type="Pfam" id="PF08352">
    <property type="entry name" value="oligo_HPY"/>
    <property type="match status" value="2"/>
</dbReference>
<dbReference type="SUPFAM" id="SSF52540">
    <property type="entry name" value="P-loop containing nucleoside triphosphate hydrolases"/>
    <property type="match status" value="2"/>
</dbReference>
<dbReference type="InterPro" id="IPR017871">
    <property type="entry name" value="ABC_transporter-like_CS"/>
</dbReference>
<comment type="caution">
    <text evidence="6">The sequence shown here is derived from an EMBL/GenBank/DDBJ whole genome shotgun (WGS) entry which is preliminary data.</text>
</comment>
<dbReference type="EMBL" id="QFOZ01000007">
    <property type="protein sequence ID" value="PZP88762.1"/>
    <property type="molecule type" value="Genomic_DNA"/>
</dbReference>
<dbReference type="NCBIfam" id="NF007739">
    <property type="entry name" value="PRK10419.1"/>
    <property type="match status" value="2"/>
</dbReference>
<evidence type="ECO:0000259" key="5">
    <source>
        <dbReference type="PROSITE" id="PS50893"/>
    </source>
</evidence>
<dbReference type="NCBIfam" id="NF008453">
    <property type="entry name" value="PRK11308.1"/>
    <property type="match status" value="2"/>
</dbReference>
<protein>
    <submittedName>
        <fullName evidence="6">ABC transporter ATP-binding protein</fullName>
    </submittedName>
</protein>